<feature type="region of interest" description="Disordered" evidence="1">
    <location>
        <begin position="566"/>
        <end position="687"/>
    </location>
</feature>
<comment type="caution">
    <text evidence="2">The sequence shown here is derived from an EMBL/GenBank/DDBJ whole genome shotgun (WGS) entry which is preliminary data.</text>
</comment>
<keyword evidence="3" id="KW-1185">Reference proteome</keyword>
<proteinExistence type="predicted"/>
<organism evidence="2 3">
    <name type="scientific">Dryococelus australis</name>
    <dbReference type="NCBI Taxonomy" id="614101"/>
    <lineage>
        <taxon>Eukaryota</taxon>
        <taxon>Metazoa</taxon>
        <taxon>Ecdysozoa</taxon>
        <taxon>Arthropoda</taxon>
        <taxon>Hexapoda</taxon>
        <taxon>Insecta</taxon>
        <taxon>Pterygota</taxon>
        <taxon>Neoptera</taxon>
        <taxon>Polyneoptera</taxon>
        <taxon>Phasmatodea</taxon>
        <taxon>Verophasmatodea</taxon>
        <taxon>Anareolatae</taxon>
        <taxon>Phasmatidae</taxon>
        <taxon>Eurycanthinae</taxon>
        <taxon>Dryococelus</taxon>
    </lineage>
</organism>
<feature type="region of interest" description="Disordered" evidence="1">
    <location>
        <begin position="1"/>
        <end position="25"/>
    </location>
</feature>
<evidence type="ECO:0000313" key="3">
    <source>
        <dbReference type="Proteomes" id="UP001159363"/>
    </source>
</evidence>
<gene>
    <name evidence="2" type="ORF">PR048_029463</name>
</gene>
<accession>A0ABQ9GDI4</accession>
<dbReference type="Proteomes" id="UP001159363">
    <property type="component" value="Chromosome 12"/>
</dbReference>
<feature type="compositionally biased region" description="Basic residues" evidence="1">
    <location>
        <begin position="566"/>
        <end position="586"/>
    </location>
</feature>
<reference evidence="2 3" key="1">
    <citation type="submission" date="2023-02" db="EMBL/GenBank/DDBJ databases">
        <title>LHISI_Scaffold_Assembly.</title>
        <authorList>
            <person name="Stuart O.P."/>
            <person name="Cleave R."/>
            <person name="Magrath M.J.L."/>
            <person name="Mikheyev A.S."/>
        </authorList>
    </citation>
    <scope>NUCLEOTIDE SEQUENCE [LARGE SCALE GENOMIC DNA]</scope>
    <source>
        <strain evidence="2">Daus_M_001</strain>
        <tissue evidence="2">Leg muscle</tissue>
    </source>
</reference>
<feature type="compositionally biased region" description="Basic residues" evidence="1">
    <location>
        <begin position="633"/>
        <end position="644"/>
    </location>
</feature>
<name>A0ABQ9GDI4_9NEOP</name>
<dbReference type="EMBL" id="JARBHB010000013">
    <property type="protein sequence ID" value="KAJ8870441.1"/>
    <property type="molecule type" value="Genomic_DNA"/>
</dbReference>
<sequence>MTAEGELARDQLTAPSPRHTAPDSLFRSIKAGPTAARCTCLSTHLSIAFTRNLPCRTALSTALSSPPDNAARSRARDEAVTPDFVCVSPSFSSFTSRTLASYITSTYWRSAQTDVRLARTSPIDGCIIPTAKVKPHYGHQMLSGVANLPWRSRLVRHRSGVRESGRGWEVTGYGGLQERQEPGHILIVLRGAAGWRRRASPWQHIHARRKHIATWRRAHTCHPTDHTHCPSGGHPLLPECTVWERGIGRRDEWQRRDDPGGAGLIGVLGREPGQWRAGCAVDVRKGRPAQQVPCLAGNPLGASTTQRHKGETTNMELLAWPYNGAKGKTKLQSCSLKKKGRRKSLGTSFAGPRWLSGDPGSIPAGSLPNFRVWESCRTMPLVGGFSRGSPVSPTLSSGLKTSHVTSRPNLFTHSLPSHSNKLYYIRWQMETLLRVHVLGRSARGFESRHTPSTLNQSLIHTHSGASSIHHSSNAQLPINSPLPCPSQNPRQWQVAVCCKRPEGPSPWLRGHNAILVAGVGRVRGLGGEGEGGLFTTRARGAAVCVRRRRHGDRPARAHQIYTTANSRRHSCHLPRRTMGRRRRRLGRASPTPHFSRAIKPLATPRLDGSPRPRTPPRTDTRCVWSSAGMKWRGGSRRSPRKPKRPAASSGTTPTYENPGGGRPGIKPRSPWWEASRLATTPPRPRDG</sequence>
<protein>
    <submittedName>
        <fullName evidence="2">Uncharacterized protein</fullName>
    </submittedName>
</protein>
<evidence type="ECO:0000313" key="2">
    <source>
        <dbReference type="EMBL" id="KAJ8870441.1"/>
    </source>
</evidence>
<evidence type="ECO:0000256" key="1">
    <source>
        <dbReference type="SAM" id="MobiDB-lite"/>
    </source>
</evidence>